<evidence type="ECO:0000313" key="1">
    <source>
        <dbReference type="EMBL" id="MDX5983529.1"/>
    </source>
</evidence>
<dbReference type="Proteomes" id="UP001279660">
    <property type="component" value="Unassembled WGS sequence"/>
</dbReference>
<reference evidence="1 2" key="1">
    <citation type="submission" date="2023-11" db="EMBL/GenBank/DDBJ databases">
        <title>MicrobeMod: A computational toolkit for identifying prokaryotic methylation and restriction-modification with nanopore sequencing.</title>
        <authorList>
            <person name="Crits-Christoph A."/>
            <person name="Kang S.C."/>
            <person name="Lee H."/>
            <person name="Ostrov N."/>
        </authorList>
    </citation>
    <scope>NUCLEOTIDE SEQUENCE [LARGE SCALE GENOMIC DNA]</scope>
    <source>
        <strain evidence="1 2">ATCC 14820</strain>
    </source>
</reference>
<organism evidence="1 2">
    <name type="scientific">Sphingomonas echinoides</name>
    <dbReference type="NCBI Taxonomy" id="59803"/>
    <lineage>
        <taxon>Bacteria</taxon>
        <taxon>Pseudomonadati</taxon>
        <taxon>Pseudomonadota</taxon>
        <taxon>Alphaproteobacteria</taxon>
        <taxon>Sphingomonadales</taxon>
        <taxon>Sphingomonadaceae</taxon>
        <taxon>Sphingomonas</taxon>
    </lineage>
</organism>
<dbReference type="RefSeq" id="WP_319625131.1">
    <property type="nucleotide sequence ID" value="NZ_JAWXXV010000001.1"/>
</dbReference>
<evidence type="ECO:0000313" key="2">
    <source>
        <dbReference type="Proteomes" id="UP001279660"/>
    </source>
</evidence>
<sequence length="102" mass="11072">MEKQIMPGHMAIPSFRNATSLLPEQALALDFVLGVLREPLLNRAKDRLIDDAVFRDLVDGYRAVLDSLVSPAATGREEAASELPSPDVWAAIEARLTKSANG</sequence>
<protein>
    <submittedName>
        <fullName evidence="1">Uncharacterized protein</fullName>
    </submittedName>
</protein>
<dbReference type="EMBL" id="JAWXXV010000001">
    <property type="protein sequence ID" value="MDX5983529.1"/>
    <property type="molecule type" value="Genomic_DNA"/>
</dbReference>
<gene>
    <name evidence="1" type="ORF">SIL82_04590</name>
</gene>
<keyword evidence="2" id="KW-1185">Reference proteome</keyword>
<accession>A0ABU4PJB5</accession>
<proteinExistence type="predicted"/>
<name>A0ABU4PJB5_9SPHN</name>
<comment type="caution">
    <text evidence="1">The sequence shown here is derived from an EMBL/GenBank/DDBJ whole genome shotgun (WGS) entry which is preliminary data.</text>
</comment>